<dbReference type="NCBIfam" id="TIGR00856">
    <property type="entry name" value="pyrC_dimer"/>
    <property type="match status" value="1"/>
</dbReference>
<proteinExistence type="inferred from homology"/>
<evidence type="ECO:0000256" key="8">
    <source>
        <dbReference type="ARBA" id="ARBA00022975"/>
    </source>
</evidence>
<organism evidence="12 13">
    <name type="scientific">Candidatus Liberibacter europaeus</name>
    <dbReference type="NCBI Taxonomy" id="744859"/>
    <lineage>
        <taxon>Bacteria</taxon>
        <taxon>Pseudomonadati</taxon>
        <taxon>Pseudomonadota</taxon>
        <taxon>Alphaproteobacteria</taxon>
        <taxon>Hyphomicrobiales</taxon>
        <taxon>Rhizobiaceae</taxon>
        <taxon>Liberibacter</taxon>
    </lineage>
</organism>
<dbReference type="Gene3D" id="3.20.20.140">
    <property type="entry name" value="Metal-dependent hydrolases"/>
    <property type="match status" value="1"/>
</dbReference>
<keyword evidence="5 9" id="KW-0479">Metal-binding</keyword>
<dbReference type="PANTHER" id="PTHR43137">
    <property type="entry name" value="DIHYDROOROTASE"/>
    <property type="match status" value="1"/>
</dbReference>
<accession>A0A2T4VWY9</accession>
<dbReference type="PIRSF" id="PIRSF001237">
    <property type="entry name" value="DHOdimr"/>
    <property type="match status" value="1"/>
</dbReference>
<feature type="binding site" evidence="9">
    <location>
        <position position="13"/>
    </location>
    <ligand>
        <name>Zn(2+)</name>
        <dbReference type="ChEBI" id="CHEBI:29105"/>
        <label>1</label>
    </ligand>
</feature>
<protein>
    <recommendedName>
        <fullName evidence="4 9">Dihydroorotase</fullName>
        <shortName evidence="9">DHOase</shortName>
        <ecNumber evidence="4 9">3.5.2.3</ecNumber>
    </recommendedName>
</protein>
<dbReference type="HAMAP" id="MF_00219">
    <property type="entry name" value="PyrC_classII"/>
    <property type="match status" value="1"/>
</dbReference>
<dbReference type="GO" id="GO:0005829">
    <property type="term" value="C:cytosol"/>
    <property type="evidence" value="ECO:0007669"/>
    <property type="project" value="TreeGrafter"/>
</dbReference>
<gene>
    <name evidence="9" type="primary">pyrC</name>
    <name evidence="12" type="ORF">C4617_04650</name>
</gene>
<name>A0A2T4VWY9_9HYPH</name>
<feature type="binding site" evidence="9">
    <location>
        <position position="174"/>
    </location>
    <ligand>
        <name>Zn(2+)</name>
        <dbReference type="ChEBI" id="CHEBI:29105"/>
        <label>2</label>
    </ligand>
</feature>
<feature type="binding site" evidence="9">
    <location>
        <position position="136"/>
    </location>
    <ligand>
        <name>substrate</name>
    </ligand>
</feature>
<comment type="caution">
    <text evidence="12">The sequence shown here is derived from an EMBL/GenBank/DDBJ whole genome shotgun (WGS) entry which is preliminary data.</text>
</comment>
<evidence type="ECO:0000313" key="12">
    <source>
        <dbReference type="EMBL" id="PTL86293.1"/>
    </source>
</evidence>
<feature type="binding site" evidence="9">
    <location>
        <position position="218"/>
    </location>
    <ligand>
        <name>substrate</name>
    </ligand>
</feature>
<dbReference type="AlphaFoldDB" id="A0A2T4VWY9"/>
<dbReference type="SUPFAM" id="SSF51556">
    <property type="entry name" value="Metallo-dependent hydrolases"/>
    <property type="match status" value="1"/>
</dbReference>
<feature type="binding site" evidence="9">
    <location>
        <position position="262"/>
    </location>
    <ligand>
        <name>substrate</name>
    </ligand>
</feature>
<evidence type="ECO:0000256" key="9">
    <source>
        <dbReference type="HAMAP-Rule" id="MF_00219"/>
    </source>
</evidence>
<keyword evidence="8 9" id="KW-0665">Pyrimidine biosynthesis</keyword>
<sequence length="352" mass="39980">MQILSLRYPDDWHLHLRDGEILKNVICDTSSHFKRALIMPNLIPPIVTTAEAKNYRERILSSIPKCNQFTPLMTLYLTEKTDPDDVELGFSSGIIKAVKLYPAGSTTNSHYGIHNIDHVMPVLERMEKLGITLCIHGEIPNNTTDIFDREAFFIEKTLDPIRKRLPELKITLEHITTLNSVEYITDNSNIAASITVHHLIINRNAIFCDGIKPHYYCLPIAKREEHRIALRKAAVSGNSRFFFGSDSAPHLDCFKESPSGCAGIYTAKNAISCLAHVFEEENKLENLERFVSLNGAIWYGMAINSDKISLVRHNKPITFDKKKIIGSMGKITIFDPMFPIHWEVYDGQKDID</sequence>
<feature type="binding site" evidence="9">
    <location>
        <position position="136"/>
    </location>
    <ligand>
        <name>Zn(2+)</name>
        <dbReference type="ChEBI" id="CHEBI:29105"/>
        <label>2</label>
    </ligand>
</feature>
<feature type="domain" description="Amidohydrolase-related" evidence="11">
    <location>
        <begin position="11"/>
        <end position="304"/>
    </location>
</feature>
<dbReference type="GO" id="GO:0008270">
    <property type="term" value="F:zinc ion binding"/>
    <property type="evidence" value="ECO:0007669"/>
    <property type="project" value="UniProtKB-UniRule"/>
</dbReference>
<dbReference type="CDD" id="cd01294">
    <property type="entry name" value="DHOase"/>
    <property type="match status" value="1"/>
</dbReference>
<evidence type="ECO:0000256" key="6">
    <source>
        <dbReference type="ARBA" id="ARBA00022801"/>
    </source>
</evidence>
<comment type="catalytic activity">
    <reaction evidence="9 10">
        <text>(S)-dihydroorotate + H2O = N-carbamoyl-L-aspartate + H(+)</text>
        <dbReference type="Rhea" id="RHEA:24296"/>
        <dbReference type="ChEBI" id="CHEBI:15377"/>
        <dbReference type="ChEBI" id="CHEBI:15378"/>
        <dbReference type="ChEBI" id="CHEBI:30864"/>
        <dbReference type="ChEBI" id="CHEBI:32814"/>
        <dbReference type="EC" id="3.5.2.3"/>
    </reaction>
</comment>
<dbReference type="GO" id="GO:0044205">
    <property type="term" value="P:'de novo' UMP biosynthetic process"/>
    <property type="evidence" value="ECO:0007669"/>
    <property type="project" value="UniProtKB-UniRule"/>
</dbReference>
<evidence type="ECO:0000256" key="5">
    <source>
        <dbReference type="ARBA" id="ARBA00022723"/>
    </source>
</evidence>
<comment type="pathway">
    <text evidence="2 9 10">Pyrimidine metabolism; UMP biosynthesis via de novo pathway; (S)-dihydroorotate from bicarbonate: step 3/3.</text>
</comment>
<dbReference type="EC" id="3.5.2.3" evidence="4 9"/>
<dbReference type="InterPro" id="IPR006680">
    <property type="entry name" value="Amidohydro-rel"/>
</dbReference>
<dbReference type="EMBL" id="PSQJ01000005">
    <property type="protein sequence ID" value="PTL86293.1"/>
    <property type="molecule type" value="Genomic_DNA"/>
</dbReference>
<feature type="binding site" evidence="9">
    <location>
        <position position="250"/>
    </location>
    <ligand>
        <name>substrate</name>
    </ligand>
</feature>
<dbReference type="Proteomes" id="UP000240811">
    <property type="component" value="Unassembled WGS sequence"/>
</dbReference>
<comment type="subunit">
    <text evidence="9">Homodimer.</text>
</comment>
<evidence type="ECO:0000256" key="7">
    <source>
        <dbReference type="ARBA" id="ARBA00022833"/>
    </source>
</evidence>
<feature type="binding site" evidence="9">
    <location>
        <position position="246"/>
    </location>
    <ligand>
        <name>Zn(2+)</name>
        <dbReference type="ChEBI" id="CHEBI:29105"/>
        <label>1</label>
    </ligand>
</feature>
<evidence type="ECO:0000259" key="11">
    <source>
        <dbReference type="Pfam" id="PF01979"/>
    </source>
</evidence>
<keyword evidence="6 9" id="KW-0378">Hydrolase</keyword>
<dbReference type="GO" id="GO:0004151">
    <property type="term" value="F:dihydroorotase activity"/>
    <property type="evidence" value="ECO:0007669"/>
    <property type="project" value="UniProtKB-UniRule"/>
</dbReference>
<comment type="similarity">
    <text evidence="3 9 10">Belongs to the metallo-dependent hydrolases superfamily. DHOase family. Class II DHOase subfamily.</text>
</comment>
<dbReference type="InterPro" id="IPR002195">
    <property type="entry name" value="Dihydroorotase_CS"/>
</dbReference>
<evidence type="ECO:0000256" key="10">
    <source>
        <dbReference type="RuleBase" id="RU003440"/>
    </source>
</evidence>
<evidence type="ECO:0000256" key="2">
    <source>
        <dbReference type="ARBA" id="ARBA00004880"/>
    </source>
</evidence>
<dbReference type="PROSITE" id="PS00482">
    <property type="entry name" value="DIHYDROOROTASE_1"/>
    <property type="match status" value="1"/>
</dbReference>
<feature type="active site" evidence="9">
    <location>
        <position position="246"/>
    </location>
</feature>
<evidence type="ECO:0000313" key="13">
    <source>
        <dbReference type="Proteomes" id="UP000240811"/>
    </source>
</evidence>
<feature type="modified residue" description="N6-carboxylysine" evidence="9">
    <location>
        <position position="99"/>
    </location>
</feature>
<reference evidence="13" key="1">
    <citation type="submission" date="2018-02" db="EMBL/GenBank/DDBJ databases">
        <title>Genome sequence of Candidatus Liberibacter europaeus.</title>
        <authorList>
            <person name="Frampton R.A."/>
            <person name="Thompson S.M."/>
            <person name="David C."/>
            <person name="Addison S.M."/>
            <person name="Smith G.R."/>
        </authorList>
    </citation>
    <scope>NUCLEOTIDE SEQUENCE [LARGE SCALE GENOMIC DNA]</scope>
</reference>
<feature type="binding site" description="via carbamate group" evidence="9">
    <location>
        <position position="99"/>
    </location>
    <ligand>
        <name>Zn(2+)</name>
        <dbReference type="ChEBI" id="CHEBI:29105"/>
        <label>2</label>
    </ligand>
</feature>
<evidence type="ECO:0000256" key="4">
    <source>
        <dbReference type="ARBA" id="ARBA00012860"/>
    </source>
</evidence>
<comment type="cofactor">
    <cofactor evidence="9 10">
        <name>Zn(2+)</name>
        <dbReference type="ChEBI" id="CHEBI:29105"/>
    </cofactor>
    <text evidence="9 10">Binds 2 Zn(2+) ions per subunit.</text>
</comment>
<dbReference type="InterPro" id="IPR032466">
    <property type="entry name" value="Metal_Hydrolase"/>
</dbReference>
<evidence type="ECO:0000256" key="1">
    <source>
        <dbReference type="ARBA" id="ARBA00002368"/>
    </source>
</evidence>
<dbReference type="Pfam" id="PF01979">
    <property type="entry name" value="Amidohydro_1"/>
    <property type="match status" value="1"/>
</dbReference>
<dbReference type="UniPathway" id="UPA00070">
    <property type="reaction ID" value="UER00117"/>
</dbReference>
<feature type="binding site" evidence="9">
    <location>
        <position position="41"/>
    </location>
    <ligand>
        <name>substrate</name>
    </ligand>
</feature>
<dbReference type="GO" id="GO:0006207">
    <property type="term" value="P:'de novo' pyrimidine nucleobase biosynthetic process"/>
    <property type="evidence" value="ECO:0007669"/>
    <property type="project" value="TreeGrafter"/>
</dbReference>
<evidence type="ECO:0000256" key="3">
    <source>
        <dbReference type="ARBA" id="ARBA00005631"/>
    </source>
</evidence>
<dbReference type="InterPro" id="IPR004721">
    <property type="entry name" value="DHOdimr"/>
</dbReference>
<feature type="binding site" evidence="9">
    <location>
        <begin position="15"/>
        <end position="17"/>
    </location>
    <ligand>
        <name>substrate</name>
    </ligand>
</feature>
<feature type="binding site" evidence="9">
    <location>
        <position position="15"/>
    </location>
    <ligand>
        <name>Zn(2+)</name>
        <dbReference type="ChEBI" id="CHEBI:29105"/>
        <label>1</label>
    </ligand>
</feature>
<keyword evidence="7 9" id="KW-0862">Zinc</keyword>
<comment type="function">
    <text evidence="1 9">Catalyzes the reversible cyclization of carbamoyl aspartate to dihydroorotate.</text>
</comment>
<feature type="binding site" description="via carbamate group" evidence="9">
    <location>
        <position position="99"/>
    </location>
    <ligand>
        <name>Zn(2+)</name>
        <dbReference type="ChEBI" id="CHEBI:29105"/>
        <label>1</label>
    </ligand>
</feature>
<dbReference type="PROSITE" id="PS00483">
    <property type="entry name" value="DIHYDROOROTASE_2"/>
    <property type="match status" value="1"/>
</dbReference>
<dbReference type="PANTHER" id="PTHR43137:SF1">
    <property type="entry name" value="DIHYDROOROTASE"/>
    <property type="match status" value="1"/>
</dbReference>